<dbReference type="PIRSF" id="PIRSF021441">
    <property type="entry name" value="DUF1453"/>
    <property type="match status" value="1"/>
</dbReference>
<evidence type="ECO:0000256" key="1">
    <source>
        <dbReference type="SAM" id="Phobius"/>
    </source>
</evidence>
<feature type="transmembrane region" description="Helical" evidence="1">
    <location>
        <begin position="62"/>
        <end position="82"/>
    </location>
</feature>
<reference evidence="2 3" key="1">
    <citation type="journal article" date="2007" name="Int. J. Syst. Evol. Microbiol.">
        <title>Paenibacillus ginsengarvi sp. nov., isolated from soil from ginseng cultivation.</title>
        <authorList>
            <person name="Yoon M.H."/>
            <person name="Ten L.N."/>
            <person name="Im W.T."/>
        </authorList>
    </citation>
    <scope>NUCLEOTIDE SEQUENCE [LARGE SCALE GENOMIC DNA]</scope>
    <source>
        <strain evidence="2 3">KCTC 13059</strain>
    </source>
</reference>
<dbReference type="PANTHER" id="PTHR39164:SF1">
    <property type="entry name" value="PROTEIN CCDC"/>
    <property type="match status" value="1"/>
</dbReference>
<dbReference type="PANTHER" id="PTHR39164">
    <property type="entry name" value="PROTEIN CCDC"/>
    <property type="match status" value="1"/>
</dbReference>
<dbReference type="RefSeq" id="WP_120746259.1">
    <property type="nucleotide sequence ID" value="NZ_RBAH01000003.1"/>
</dbReference>
<gene>
    <name evidence="2" type="ORF">D7M11_06040</name>
</gene>
<feature type="transmembrane region" description="Helical" evidence="1">
    <location>
        <begin position="6"/>
        <end position="27"/>
    </location>
</feature>
<dbReference type="Pfam" id="PF07301">
    <property type="entry name" value="DUF1453"/>
    <property type="match status" value="1"/>
</dbReference>
<sequence>MGASYLPQLASVLVALIAGSAVIAVRLKASTKPTTMRKILIPPLGMSTGFAMFLYPPTHVPWLWALAAFVAGALFFAYPLIWTSKFEVRDGHIYLVRSKAFIFIIVALLAIRLLLHDVVEHVVSIPQTGALFFLLAFGMILPWRLVMARRYKATEAGMERGQGGAGSV</sequence>
<feature type="transmembrane region" description="Helical" evidence="1">
    <location>
        <begin position="121"/>
        <end position="143"/>
    </location>
</feature>
<evidence type="ECO:0000313" key="2">
    <source>
        <dbReference type="EMBL" id="RKN85891.1"/>
    </source>
</evidence>
<proteinExistence type="predicted"/>
<name>A0A3B0CLZ2_9BACL</name>
<dbReference type="AlphaFoldDB" id="A0A3B0CLZ2"/>
<keyword evidence="1" id="KW-0472">Membrane</keyword>
<keyword evidence="3" id="KW-1185">Reference proteome</keyword>
<keyword evidence="1" id="KW-1133">Transmembrane helix</keyword>
<feature type="transmembrane region" description="Helical" evidence="1">
    <location>
        <begin position="94"/>
        <end position="115"/>
    </location>
</feature>
<dbReference type="Proteomes" id="UP000282311">
    <property type="component" value="Unassembled WGS sequence"/>
</dbReference>
<dbReference type="OrthoDB" id="120091at2"/>
<keyword evidence="1" id="KW-0812">Transmembrane</keyword>
<dbReference type="EMBL" id="RBAH01000003">
    <property type="protein sequence ID" value="RKN85891.1"/>
    <property type="molecule type" value="Genomic_DNA"/>
</dbReference>
<organism evidence="2 3">
    <name type="scientific">Paenibacillus ginsengarvi</name>
    <dbReference type="NCBI Taxonomy" id="400777"/>
    <lineage>
        <taxon>Bacteria</taxon>
        <taxon>Bacillati</taxon>
        <taxon>Bacillota</taxon>
        <taxon>Bacilli</taxon>
        <taxon>Bacillales</taxon>
        <taxon>Paenibacillaceae</taxon>
        <taxon>Paenibacillus</taxon>
    </lineage>
</organism>
<protein>
    <submittedName>
        <fullName evidence="2">Cytochrome c biogenesis protein CcdC</fullName>
    </submittedName>
</protein>
<dbReference type="InterPro" id="IPR058247">
    <property type="entry name" value="DUF1453"/>
</dbReference>
<accession>A0A3B0CLZ2</accession>
<evidence type="ECO:0000313" key="3">
    <source>
        <dbReference type="Proteomes" id="UP000282311"/>
    </source>
</evidence>
<comment type="caution">
    <text evidence="2">The sequence shown here is derived from an EMBL/GenBank/DDBJ whole genome shotgun (WGS) entry which is preliminary data.</text>
</comment>
<dbReference type="InterPro" id="IPR031306">
    <property type="entry name" value="CcdC"/>
</dbReference>
<feature type="transmembrane region" description="Helical" evidence="1">
    <location>
        <begin position="39"/>
        <end position="56"/>
    </location>
</feature>